<dbReference type="RefSeq" id="WP_212012108.1">
    <property type="nucleotide sequence ID" value="NZ_JAAFYZ010000090.1"/>
</dbReference>
<evidence type="ECO:0000313" key="2">
    <source>
        <dbReference type="EMBL" id="MBS2550048.1"/>
    </source>
</evidence>
<feature type="transmembrane region" description="Helical" evidence="1">
    <location>
        <begin position="87"/>
        <end position="108"/>
    </location>
</feature>
<keyword evidence="1" id="KW-0812">Transmembrane</keyword>
<comment type="caution">
    <text evidence="2">The sequence shown here is derived from an EMBL/GenBank/DDBJ whole genome shotgun (WGS) entry which is preliminary data.</text>
</comment>
<protein>
    <submittedName>
        <fullName evidence="2">Uncharacterized protein</fullName>
    </submittedName>
</protein>
<keyword evidence="1" id="KW-1133">Transmembrane helix</keyword>
<accession>A0ABS5KVG5</accession>
<feature type="transmembrane region" description="Helical" evidence="1">
    <location>
        <begin position="120"/>
        <end position="153"/>
    </location>
</feature>
<evidence type="ECO:0000313" key="3">
    <source>
        <dbReference type="Proteomes" id="UP000730482"/>
    </source>
</evidence>
<evidence type="ECO:0000256" key="1">
    <source>
        <dbReference type="SAM" id="Phobius"/>
    </source>
</evidence>
<keyword evidence="3" id="KW-1185">Reference proteome</keyword>
<organism evidence="2 3">
    <name type="scientific">Catenulispora pinistramenti</name>
    <dbReference type="NCBI Taxonomy" id="2705254"/>
    <lineage>
        <taxon>Bacteria</taxon>
        <taxon>Bacillati</taxon>
        <taxon>Actinomycetota</taxon>
        <taxon>Actinomycetes</taxon>
        <taxon>Catenulisporales</taxon>
        <taxon>Catenulisporaceae</taxon>
        <taxon>Catenulispora</taxon>
    </lineage>
</organism>
<sequence length="168" mass="16778">MNTANVVSYPGVAGPLPQPHVRAWLVGSATAVGALIPLAAALVPVVTLQSPPTTSTVQPGDVPPATPPVAPVFRAAPRVTLLSHDGVAALGLAAIPLVVALGVGLLLWHAVRRGSRPAALAAWTLAIALTAAGVVGFVTFLIGLVVIPVGVFLIVACAQPASVPRELA</sequence>
<keyword evidence="1" id="KW-0472">Membrane</keyword>
<dbReference type="EMBL" id="JAAFYZ010000090">
    <property type="protein sequence ID" value="MBS2550048.1"/>
    <property type="molecule type" value="Genomic_DNA"/>
</dbReference>
<name>A0ABS5KVG5_9ACTN</name>
<gene>
    <name evidence="2" type="ORF">KGQ19_24590</name>
</gene>
<proteinExistence type="predicted"/>
<reference evidence="2 3" key="1">
    <citation type="submission" date="2020-02" db="EMBL/GenBank/DDBJ databases">
        <title>Acidophilic actinobacteria isolated from forest soil.</title>
        <authorList>
            <person name="Golinska P."/>
        </authorList>
    </citation>
    <scope>NUCLEOTIDE SEQUENCE [LARGE SCALE GENOMIC DNA]</scope>
    <source>
        <strain evidence="2 3">NL8</strain>
    </source>
</reference>
<dbReference type="Proteomes" id="UP000730482">
    <property type="component" value="Unassembled WGS sequence"/>
</dbReference>
<feature type="transmembrane region" description="Helical" evidence="1">
    <location>
        <begin position="23"/>
        <end position="46"/>
    </location>
</feature>